<protein>
    <submittedName>
        <fullName evidence="2">Uncharacterized protein</fullName>
    </submittedName>
</protein>
<name>A0A6C0BNX6_9ZZZZ</name>
<dbReference type="EMBL" id="MN739216">
    <property type="protein sequence ID" value="QHS94125.1"/>
    <property type="molecule type" value="Genomic_DNA"/>
</dbReference>
<organism evidence="2">
    <name type="scientific">viral metagenome</name>
    <dbReference type="NCBI Taxonomy" id="1070528"/>
    <lineage>
        <taxon>unclassified sequences</taxon>
        <taxon>metagenomes</taxon>
        <taxon>organismal metagenomes</taxon>
    </lineage>
</organism>
<evidence type="ECO:0000256" key="1">
    <source>
        <dbReference type="SAM" id="MobiDB-lite"/>
    </source>
</evidence>
<evidence type="ECO:0000313" key="2">
    <source>
        <dbReference type="EMBL" id="QHS94125.1"/>
    </source>
</evidence>
<reference evidence="2" key="1">
    <citation type="journal article" date="2020" name="Nature">
        <title>Giant virus diversity and host interactions through global metagenomics.</title>
        <authorList>
            <person name="Schulz F."/>
            <person name="Roux S."/>
            <person name="Paez-Espino D."/>
            <person name="Jungbluth S."/>
            <person name="Walsh D.A."/>
            <person name="Denef V.J."/>
            <person name="McMahon K.D."/>
            <person name="Konstantinidis K.T."/>
            <person name="Eloe-Fadrosh E.A."/>
            <person name="Kyrpides N.C."/>
            <person name="Woyke T."/>
        </authorList>
    </citation>
    <scope>NUCLEOTIDE SEQUENCE</scope>
    <source>
        <strain evidence="2">GVMAG-M-3300018416-26</strain>
    </source>
</reference>
<dbReference type="AlphaFoldDB" id="A0A6C0BNX6"/>
<sequence length="266" mass="31322">MVDETKTIVFNDLCNTISHIKKPIYFTFEENEFVQSYQYNKPVNAFQQLNQLRHELFDPRNKSRNVSPIPSPKRPSPKKTETVVLKSIASVFLKIIEPLGNIKDNAEDLMKLIDKYQHLLKTITSKHKQLHKQISDYVNSSNVDLKDMSHLNKNYMMFWSKIMNMNIYIVNKSNLYHLYESNEDESSYMVIKFDDENGYELLTTNNESSFDEFNSFHKYRRSVDVTKLSTKNINELRNICIEHEIEIGSLKCKKADIINMISNKMK</sequence>
<feature type="region of interest" description="Disordered" evidence="1">
    <location>
        <begin position="60"/>
        <end position="80"/>
    </location>
</feature>
<proteinExistence type="predicted"/>
<accession>A0A6C0BNX6</accession>